<evidence type="ECO:0000313" key="4">
    <source>
        <dbReference type="Proteomes" id="UP000699462"/>
    </source>
</evidence>
<feature type="compositionally biased region" description="Polar residues" evidence="2">
    <location>
        <begin position="57"/>
        <end position="74"/>
    </location>
</feature>
<reference evidence="3 4" key="1">
    <citation type="submission" date="2019-07" db="EMBL/GenBank/DDBJ databases">
        <title>Annotation for the trematode Paragonimus westermani.</title>
        <authorList>
            <person name="Choi Y.-J."/>
        </authorList>
    </citation>
    <scope>NUCLEOTIDE SEQUENCE [LARGE SCALE GENOMIC DNA]</scope>
    <source>
        <strain evidence="3">180907_Pwestermani</strain>
    </source>
</reference>
<gene>
    <name evidence="3" type="ORF">P879_01095</name>
</gene>
<accession>A0A8T0DZ91</accession>
<keyword evidence="4" id="KW-1185">Reference proteome</keyword>
<comment type="caution">
    <text evidence="3">The sequence shown here is derived from an EMBL/GenBank/DDBJ whole genome shotgun (WGS) entry which is preliminary data.</text>
</comment>
<evidence type="ECO:0000256" key="1">
    <source>
        <dbReference type="SAM" id="Coils"/>
    </source>
</evidence>
<dbReference type="AlphaFoldDB" id="A0A8T0DZ91"/>
<dbReference type="OrthoDB" id="10315661at2759"/>
<dbReference type="EMBL" id="JTDF01000269">
    <property type="protein sequence ID" value="KAF8571891.1"/>
    <property type="molecule type" value="Genomic_DNA"/>
</dbReference>
<dbReference type="Proteomes" id="UP000699462">
    <property type="component" value="Unassembled WGS sequence"/>
</dbReference>
<name>A0A8T0DZ91_9TREM</name>
<feature type="region of interest" description="Disordered" evidence="2">
    <location>
        <begin position="47"/>
        <end position="81"/>
    </location>
</feature>
<sequence>MSDKAHQLKERVRLLQQQLELKRGLLKKAEIKSSLSKARLSTHLVVTTPENKKDTPIPNTNADSPLLQETATTTKDPRTSSDDVTITTIPIQLDSPVLASCASLVLKTTSFVHLLCLLFESDELVLYLISSDHAYSEIVWRKRIATHSARMLRLVTHPDPSCADGNAGVILAQQFHTTDSPVISLFLFNCPTSTPFSAVQLLDVTVTSLPPCPPTSCSDAAHVASHLFGSASDKQWLALFSPTCLSYAVFELLNPLTRQLDLILYSTCSIDLSPESIDPNWSCVLSACSRDPAHWTIVTLHSNLRSREWFVHSWEAISLCYTESRTNMNKLIRINLPVEVNGKYDSLVAQQVLPVFLDDSSRRILFSIIAASTCNALLSAHLFMAVMCDTHCFVLRVINLVPSATRPELSNWFLCCSHENALNQLLIELTVINHSGQRGIRLSSWPVGLLLDQGEHSSSVNNNLCFRIPADFHCCILPMGRFGRLFSRTCSSSVVLFRDVRSGVVRILDSL</sequence>
<keyword evidence="1" id="KW-0175">Coiled coil</keyword>
<evidence type="ECO:0000256" key="2">
    <source>
        <dbReference type="SAM" id="MobiDB-lite"/>
    </source>
</evidence>
<protein>
    <submittedName>
        <fullName evidence="3">Uncharacterized protein</fullName>
    </submittedName>
</protein>
<proteinExistence type="predicted"/>
<feature type="coiled-coil region" evidence="1">
    <location>
        <begin position="5"/>
        <end position="32"/>
    </location>
</feature>
<evidence type="ECO:0000313" key="3">
    <source>
        <dbReference type="EMBL" id="KAF8571891.1"/>
    </source>
</evidence>
<organism evidence="3 4">
    <name type="scientific">Paragonimus westermani</name>
    <dbReference type="NCBI Taxonomy" id="34504"/>
    <lineage>
        <taxon>Eukaryota</taxon>
        <taxon>Metazoa</taxon>
        <taxon>Spiralia</taxon>
        <taxon>Lophotrochozoa</taxon>
        <taxon>Platyhelminthes</taxon>
        <taxon>Trematoda</taxon>
        <taxon>Digenea</taxon>
        <taxon>Plagiorchiida</taxon>
        <taxon>Troglotremata</taxon>
        <taxon>Troglotrematidae</taxon>
        <taxon>Paragonimus</taxon>
    </lineage>
</organism>